<feature type="signal peptide" evidence="1">
    <location>
        <begin position="1"/>
        <end position="19"/>
    </location>
</feature>
<dbReference type="AlphaFoldDB" id="A0AAD9NMK1"/>
<feature type="chain" id="PRO_5042069101" evidence="1">
    <location>
        <begin position="20"/>
        <end position="362"/>
    </location>
</feature>
<evidence type="ECO:0000256" key="1">
    <source>
        <dbReference type="SAM" id="SignalP"/>
    </source>
</evidence>
<dbReference type="Pfam" id="PF13385">
    <property type="entry name" value="Laminin_G_3"/>
    <property type="match status" value="1"/>
</dbReference>
<dbReference type="Gene3D" id="2.60.120.200">
    <property type="match status" value="1"/>
</dbReference>
<organism evidence="2 3">
    <name type="scientific">Ridgeia piscesae</name>
    <name type="common">Tubeworm</name>
    <dbReference type="NCBI Taxonomy" id="27915"/>
    <lineage>
        <taxon>Eukaryota</taxon>
        <taxon>Metazoa</taxon>
        <taxon>Spiralia</taxon>
        <taxon>Lophotrochozoa</taxon>
        <taxon>Annelida</taxon>
        <taxon>Polychaeta</taxon>
        <taxon>Sedentaria</taxon>
        <taxon>Canalipalpata</taxon>
        <taxon>Sabellida</taxon>
        <taxon>Siboglinidae</taxon>
        <taxon>Ridgeia</taxon>
    </lineage>
</organism>
<reference evidence="2" key="1">
    <citation type="journal article" date="2023" name="Mol. Biol. Evol.">
        <title>Third-Generation Sequencing Reveals the Adaptive Role of the Epigenome in Three Deep-Sea Polychaetes.</title>
        <authorList>
            <person name="Perez M."/>
            <person name="Aroh O."/>
            <person name="Sun Y."/>
            <person name="Lan Y."/>
            <person name="Juniper S.K."/>
            <person name="Young C.R."/>
            <person name="Angers B."/>
            <person name="Qian P.Y."/>
        </authorList>
    </citation>
    <scope>NUCLEOTIDE SEQUENCE</scope>
    <source>
        <strain evidence="2">R07B-5</strain>
    </source>
</reference>
<name>A0AAD9NMK1_RIDPI</name>
<evidence type="ECO:0000313" key="3">
    <source>
        <dbReference type="Proteomes" id="UP001209878"/>
    </source>
</evidence>
<gene>
    <name evidence="2" type="ORF">NP493_721g02007</name>
</gene>
<sequence length="362" mass="37997">MNSMLLIAIIAATVVGTYGAPCPPFDADASCPDAQAGFLADPCNATCWYTCERVGSSYTAVLRCCHQCEVWSQDLLTCVPDVLQPDCAYEPSTPSVDECTLAEGSNIYTFILGDLEMTCAPGTVFNLEQCACIMDPNPHPPPVEAKELTCITFSNGWNNLAGTRGVWVKSSNVKVVSGCTTAGGNCGFFDSSLSSMMSIPLFGNAYDSFSEFSISLWFNRTAGVSGKQGLVGNGDCGASSSIGLMSEDENLVSVLMKNAANVDFTATGLTAPDGDFHHLAVVYDGASIMVYIDGTSVSSGAFSGKIKKVYFPMIIGGCLCGTCYFNGYMDTISFAKTAFSPADVSNLSSNQGLCMPAAAPPT</sequence>
<proteinExistence type="predicted"/>
<accession>A0AAD9NMK1</accession>
<dbReference type="InterPro" id="IPR013320">
    <property type="entry name" value="ConA-like_dom_sf"/>
</dbReference>
<keyword evidence="3" id="KW-1185">Reference proteome</keyword>
<comment type="caution">
    <text evidence="2">The sequence shown here is derived from an EMBL/GenBank/DDBJ whole genome shotgun (WGS) entry which is preliminary data.</text>
</comment>
<dbReference type="Proteomes" id="UP001209878">
    <property type="component" value="Unassembled WGS sequence"/>
</dbReference>
<evidence type="ECO:0000313" key="2">
    <source>
        <dbReference type="EMBL" id="KAK2175525.1"/>
    </source>
</evidence>
<keyword evidence="1" id="KW-0732">Signal</keyword>
<protein>
    <submittedName>
        <fullName evidence="2">Uncharacterized protein</fullName>
    </submittedName>
</protein>
<dbReference type="SUPFAM" id="SSF49899">
    <property type="entry name" value="Concanavalin A-like lectins/glucanases"/>
    <property type="match status" value="1"/>
</dbReference>
<dbReference type="EMBL" id="JAODUO010000725">
    <property type="protein sequence ID" value="KAK2175525.1"/>
    <property type="molecule type" value="Genomic_DNA"/>
</dbReference>